<dbReference type="CDD" id="cd11382">
    <property type="entry name" value="Ribosomal_S8e"/>
    <property type="match status" value="1"/>
</dbReference>
<dbReference type="HAMAP" id="MF_00029">
    <property type="entry name" value="Ribosomal_eS8"/>
    <property type="match status" value="1"/>
</dbReference>
<dbReference type="GeneID" id="41590912"/>
<evidence type="ECO:0000256" key="1">
    <source>
        <dbReference type="ARBA" id="ARBA00005257"/>
    </source>
</evidence>
<evidence type="ECO:0000256" key="3">
    <source>
        <dbReference type="ARBA" id="ARBA00022980"/>
    </source>
</evidence>
<dbReference type="NCBIfam" id="TIGR00307">
    <property type="entry name" value="eS8"/>
    <property type="match status" value="1"/>
</dbReference>
<dbReference type="KEGG" id="aman:B6F84_08305"/>
<dbReference type="STRING" id="282676.B6F84_08305"/>
<gene>
    <name evidence="6" type="primary">rps8e</name>
    <name evidence="7" type="ORF">B6F84_08305</name>
</gene>
<dbReference type="AlphaFoldDB" id="A0A1W6K0L7"/>
<dbReference type="OrthoDB" id="372305at2157"/>
<evidence type="ECO:0000256" key="5">
    <source>
        <dbReference type="ARBA" id="ARBA00035277"/>
    </source>
</evidence>
<dbReference type="InterPro" id="IPR020919">
    <property type="entry name" value="Ribosomal_protein_eS8_arc"/>
</dbReference>
<evidence type="ECO:0000313" key="8">
    <source>
        <dbReference type="Proteomes" id="UP000193404"/>
    </source>
</evidence>
<evidence type="ECO:0000256" key="2">
    <source>
        <dbReference type="ARBA" id="ARBA00011458"/>
    </source>
</evidence>
<dbReference type="GO" id="GO:1990904">
    <property type="term" value="C:ribonucleoprotein complex"/>
    <property type="evidence" value="ECO:0007669"/>
    <property type="project" value="UniProtKB-KW"/>
</dbReference>
<dbReference type="PANTHER" id="PTHR10394">
    <property type="entry name" value="40S RIBOSOMAL PROTEIN S8"/>
    <property type="match status" value="1"/>
</dbReference>
<proteinExistence type="inferred from homology"/>
<name>A0A1W6K0L7_9CREN</name>
<keyword evidence="3 6" id="KW-0689">Ribosomal protein</keyword>
<dbReference type="InterPro" id="IPR001047">
    <property type="entry name" value="Ribosomal_eS8"/>
</dbReference>
<keyword evidence="4 6" id="KW-0687">Ribonucleoprotein</keyword>
<dbReference type="GO" id="GO:0006412">
    <property type="term" value="P:translation"/>
    <property type="evidence" value="ECO:0007669"/>
    <property type="project" value="UniProtKB-UniRule"/>
</dbReference>
<comment type="similarity">
    <text evidence="1 6">Belongs to the eukaryotic ribosomal protein eS8 family.</text>
</comment>
<protein>
    <recommendedName>
        <fullName evidence="5 6">Small ribosomal subunit protein eS8</fullName>
    </recommendedName>
</protein>
<dbReference type="GO" id="GO:0005840">
    <property type="term" value="C:ribosome"/>
    <property type="evidence" value="ECO:0007669"/>
    <property type="project" value="UniProtKB-KW"/>
</dbReference>
<dbReference type="InterPro" id="IPR018283">
    <property type="entry name" value="Ribosomal_eS8_CS"/>
</dbReference>
<evidence type="ECO:0000256" key="4">
    <source>
        <dbReference type="ARBA" id="ARBA00023274"/>
    </source>
</evidence>
<dbReference type="InterPro" id="IPR022309">
    <property type="entry name" value="Ribosomal_Se8/biogenesis_NSA2"/>
</dbReference>
<evidence type="ECO:0000313" key="7">
    <source>
        <dbReference type="EMBL" id="ARM76022.1"/>
    </source>
</evidence>
<dbReference type="Pfam" id="PF01201">
    <property type="entry name" value="Ribosomal_S8e"/>
    <property type="match status" value="1"/>
</dbReference>
<dbReference type="PROSITE" id="PS01193">
    <property type="entry name" value="RIBOSOMAL_S8E"/>
    <property type="match status" value="1"/>
</dbReference>
<reference evidence="7 8" key="1">
    <citation type="submission" date="2017-03" db="EMBL/GenBank/DDBJ databases">
        <title>Sulfur activation and transportation mechanism of thermophilic Archaea Acidianus manzaensis YN-25.</title>
        <authorList>
            <person name="Ma Y."/>
            <person name="Yang Y."/>
            <person name="Xia J."/>
        </authorList>
    </citation>
    <scope>NUCLEOTIDE SEQUENCE [LARGE SCALE GENOMIC DNA]</scope>
    <source>
        <strain evidence="7 8">YN-25</strain>
    </source>
</reference>
<dbReference type="GO" id="GO:0003735">
    <property type="term" value="F:structural constituent of ribosome"/>
    <property type="evidence" value="ECO:0007669"/>
    <property type="project" value="InterPro"/>
</dbReference>
<dbReference type="Gene3D" id="2.40.10.310">
    <property type="match status" value="1"/>
</dbReference>
<evidence type="ECO:0000256" key="6">
    <source>
        <dbReference type="HAMAP-Rule" id="MF_00029"/>
    </source>
</evidence>
<dbReference type="FunFam" id="2.40.10.310:FF:000002">
    <property type="entry name" value="30S ribosomal protein S8e"/>
    <property type="match status" value="1"/>
</dbReference>
<comment type="subunit">
    <text evidence="2 6">Part of the 30S ribosomal subunit.</text>
</comment>
<keyword evidence="8" id="KW-1185">Reference proteome</keyword>
<organism evidence="7 8">
    <name type="scientific">Acidianus manzaensis</name>
    <dbReference type="NCBI Taxonomy" id="282676"/>
    <lineage>
        <taxon>Archaea</taxon>
        <taxon>Thermoproteota</taxon>
        <taxon>Thermoprotei</taxon>
        <taxon>Sulfolobales</taxon>
        <taxon>Sulfolobaceae</taxon>
        <taxon>Acidianus</taxon>
    </lineage>
</organism>
<dbReference type="Proteomes" id="UP000193404">
    <property type="component" value="Chromosome"/>
</dbReference>
<sequence>MGVYQGNDFKKISGGLKGSYKDKRKFEMGEAPSETKLHSEDIKEKVRTLGGNIKIKLKYAAYANLLNPSDNTYKKVKILEVLEVPANREYARRGIIVKGAKIRTEAGEAIVTSRPGQDGIINAILIQK</sequence>
<accession>A0A1W6K0L7</accession>
<dbReference type="RefSeq" id="WP_148691803.1">
    <property type="nucleotide sequence ID" value="NZ_CP020477.1"/>
</dbReference>
<dbReference type="EMBL" id="CP020477">
    <property type="protein sequence ID" value="ARM76022.1"/>
    <property type="molecule type" value="Genomic_DNA"/>
</dbReference>